<keyword evidence="7" id="KW-0460">Magnesium</keyword>
<dbReference type="PANTHER" id="PTHR46173">
    <property type="entry name" value="CCA TRNA NUCLEOTIDYLTRANSFERASE 1, MITOCHONDRIAL"/>
    <property type="match status" value="1"/>
</dbReference>
<sequence>MTRIDADWLRDETLQRLLACLSVEGDEARVVGGAVRNHLMGRAITDIDIATTSEPAETVRRVEAAGFKAVPTGIEHGTVTAVMNGRPFEVTTLRQDVETDGRHAKVRFGKDWRADAERRDFTMNALYARADGEVVDLVGGVADIETKTLRFIGDAARRIEEDYLRILRFFRFFAWYGEGRPDADGLRAATRLKDGLDQLSAERVWAELRKLFAAPDPGRALLWMRQTGVLTRVLPESEKWGIDAMPSLGETERALGWDPDALRRLEAIVPPDPERMAALAKRLRLSNLDRDRLTAWALTDEPKEDESDGAFRVRLLFGNRGAIVDRLRLKLAVLRGKAGSDAAALQALARLSTRLQEAERFAPPEFPVSGHDLSQQGIAPGPDMGRQLEALKRRWAESGFTLKREALLAMTDSNRS</sequence>
<evidence type="ECO:0000313" key="12">
    <source>
        <dbReference type="Proteomes" id="UP000078272"/>
    </source>
</evidence>
<dbReference type="Proteomes" id="UP000078272">
    <property type="component" value="Unassembled WGS sequence"/>
</dbReference>
<keyword evidence="5" id="KW-0479">Metal-binding</keyword>
<comment type="similarity">
    <text evidence="8">Belongs to the tRNA nucleotidyltransferase/poly(A) polymerase family.</text>
</comment>
<dbReference type="Pfam" id="PF01743">
    <property type="entry name" value="PolyA_pol"/>
    <property type="match status" value="1"/>
</dbReference>
<dbReference type="RefSeq" id="WP_058636812.1">
    <property type="nucleotide sequence ID" value="NZ_LDPZ01000081.1"/>
</dbReference>
<keyword evidence="4" id="KW-0548">Nucleotidyltransferase</keyword>
<dbReference type="Gene3D" id="1.10.3090.10">
    <property type="entry name" value="cca-adding enzyme, domain 2"/>
    <property type="match status" value="1"/>
</dbReference>
<dbReference type="InterPro" id="IPR002646">
    <property type="entry name" value="PolA_pol_head_dom"/>
</dbReference>
<evidence type="ECO:0000256" key="7">
    <source>
        <dbReference type="ARBA" id="ARBA00022842"/>
    </source>
</evidence>
<evidence type="ECO:0000256" key="4">
    <source>
        <dbReference type="ARBA" id="ARBA00022695"/>
    </source>
</evidence>
<name>A0A175R0I2_9HYPH</name>
<evidence type="ECO:0000259" key="10">
    <source>
        <dbReference type="Pfam" id="PF12627"/>
    </source>
</evidence>
<dbReference type="InterPro" id="IPR043519">
    <property type="entry name" value="NT_sf"/>
</dbReference>
<keyword evidence="8" id="KW-0694">RNA-binding</keyword>
<evidence type="ECO:0000259" key="9">
    <source>
        <dbReference type="Pfam" id="PF01743"/>
    </source>
</evidence>
<keyword evidence="3" id="KW-0819">tRNA processing</keyword>
<evidence type="ECO:0000256" key="1">
    <source>
        <dbReference type="ARBA" id="ARBA00001946"/>
    </source>
</evidence>
<gene>
    <name evidence="11" type="ORF">NS226_22215</name>
</gene>
<organism evidence="11 12">
    <name type="scientific">Aureimonas ureilytica</name>
    <dbReference type="NCBI Taxonomy" id="401562"/>
    <lineage>
        <taxon>Bacteria</taxon>
        <taxon>Pseudomonadati</taxon>
        <taxon>Pseudomonadota</taxon>
        <taxon>Alphaproteobacteria</taxon>
        <taxon>Hyphomicrobiales</taxon>
        <taxon>Aurantimonadaceae</taxon>
        <taxon>Aureimonas</taxon>
    </lineage>
</organism>
<dbReference type="GO" id="GO:0000049">
    <property type="term" value="F:tRNA binding"/>
    <property type="evidence" value="ECO:0007669"/>
    <property type="project" value="TreeGrafter"/>
</dbReference>
<protein>
    <submittedName>
        <fullName evidence="11">Poly(A) polymerase</fullName>
    </submittedName>
</protein>
<dbReference type="InterPro" id="IPR032828">
    <property type="entry name" value="PolyA_RNA-bd"/>
</dbReference>
<dbReference type="SUPFAM" id="SSF81891">
    <property type="entry name" value="Poly A polymerase C-terminal region-like"/>
    <property type="match status" value="1"/>
</dbReference>
<proteinExistence type="inferred from homology"/>
<evidence type="ECO:0000256" key="8">
    <source>
        <dbReference type="RuleBase" id="RU003953"/>
    </source>
</evidence>
<dbReference type="AlphaFoldDB" id="A0A175R0I2"/>
<dbReference type="GO" id="GO:0016779">
    <property type="term" value="F:nucleotidyltransferase activity"/>
    <property type="evidence" value="ECO:0007669"/>
    <property type="project" value="UniProtKB-KW"/>
</dbReference>
<accession>A0A175R0I2</accession>
<keyword evidence="2 8" id="KW-0808">Transferase</keyword>
<dbReference type="SUPFAM" id="SSF81301">
    <property type="entry name" value="Nucleotidyltransferase"/>
    <property type="match status" value="1"/>
</dbReference>
<evidence type="ECO:0000256" key="3">
    <source>
        <dbReference type="ARBA" id="ARBA00022694"/>
    </source>
</evidence>
<evidence type="ECO:0000313" key="11">
    <source>
        <dbReference type="EMBL" id="KTQ82317.1"/>
    </source>
</evidence>
<dbReference type="Gene3D" id="3.30.460.10">
    <property type="entry name" value="Beta Polymerase, domain 2"/>
    <property type="match status" value="1"/>
</dbReference>
<dbReference type="EMBL" id="LDPZ01000081">
    <property type="protein sequence ID" value="KTQ82317.1"/>
    <property type="molecule type" value="Genomic_DNA"/>
</dbReference>
<dbReference type="GO" id="GO:0046872">
    <property type="term" value="F:metal ion binding"/>
    <property type="evidence" value="ECO:0007669"/>
    <property type="project" value="UniProtKB-KW"/>
</dbReference>
<dbReference type="GO" id="GO:0008033">
    <property type="term" value="P:tRNA processing"/>
    <property type="evidence" value="ECO:0007669"/>
    <property type="project" value="UniProtKB-KW"/>
</dbReference>
<feature type="domain" description="Poly A polymerase head" evidence="9">
    <location>
        <begin position="28"/>
        <end position="150"/>
    </location>
</feature>
<reference evidence="11 12" key="1">
    <citation type="journal article" date="2016" name="Front. Microbiol.">
        <title>Genomic Resource of Rice Seed Associated Bacteria.</title>
        <authorList>
            <person name="Midha S."/>
            <person name="Bansal K."/>
            <person name="Sharma S."/>
            <person name="Kumar N."/>
            <person name="Patil P.P."/>
            <person name="Chaudhry V."/>
            <person name="Patil P.B."/>
        </authorList>
    </citation>
    <scope>NUCLEOTIDE SEQUENCE [LARGE SCALE GENOMIC DNA]</scope>
    <source>
        <strain evidence="11 12">NS226</strain>
    </source>
</reference>
<evidence type="ECO:0000256" key="5">
    <source>
        <dbReference type="ARBA" id="ARBA00022723"/>
    </source>
</evidence>
<dbReference type="PANTHER" id="PTHR46173:SF1">
    <property type="entry name" value="CCA TRNA NUCLEOTIDYLTRANSFERASE 1, MITOCHONDRIAL"/>
    <property type="match status" value="1"/>
</dbReference>
<dbReference type="STRING" id="401562.NS365_18815"/>
<evidence type="ECO:0000256" key="2">
    <source>
        <dbReference type="ARBA" id="ARBA00022679"/>
    </source>
</evidence>
<dbReference type="PATRIC" id="fig|401562.3.peg.4944"/>
<dbReference type="GO" id="GO:0000166">
    <property type="term" value="F:nucleotide binding"/>
    <property type="evidence" value="ECO:0007669"/>
    <property type="project" value="UniProtKB-KW"/>
</dbReference>
<dbReference type="InterPro" id="IPR050264">
    <property type="entry name" value="Bact_CCA-adding_enz_type3_sf"/>
</dbReference>
<evidence type="ECO:0000256" key="6">
    <source>
        <dbReference type="ARBA" id="ARBA00022741"/>
    </source>
</evidence>
<keyword evidence="6" id="KW-0547">Nucleotide-binding</keyword>
<dbReference type="OrthoDB" id="9805698at2"/>
<comment type="cofactor">
    <cofactor evidence="1">
        <name>Mg(2+)</name>
        <dbReference type="ChEBI" id="CHEBI:18420"/>
    </cofactor>
</comment>
<dbReference type="CDD" id="cd05398">
    <property type="entry name" value="NT_ClassII-CCAase"/>
    <property type="match status" value="1"/>
</dbReference>
<feature type="domain" description="tRNA nucleotidyltransferase/poly(A) polymerase RNA and SrmB- binding" evidence="10">
    <location>
        <begin position="187"/>
        <end position="237"/>
    </location>
</feature>
<comment type="caution">
    <text evidence="11">The sequence shown here is derived from an EMBL/GenBank/DDBJ whole genome shotgun (WGS) entry which is preliminary data.</text>
</comment>
<dbReference type="Pfam" id="PF12627">
    <property type="entry name" value="PolyA_pol_RNAbd"/>
    <property type="match status" value="1"/>
</dbReference>